<evidence type="ECO:0000256" key="4">
    <source>
        <dbReference type="ARBA" id="ARBA00023002"/>
    </source>
</evidence>
<evidence type="ECO:0000256" key="1">
    <source>
        <dbReference type="ARBA" id="ARBA00005272"/>
    </source>
</evidence>
<dbReference type="Gene3D" id="3.50.50.100">
    <property type="match status" value="1"/>
</dbReference>
<evidence type="ECO:0000256" key="3">
    <source>
        <dbReference type="ARBA" id="ARBA00022827"/>
    </source>
</evidence>
<protein>
    <submittedName>
        <fullName evidence="7">NADH dehydrogenase FAD-containing subunit</fullName>
    </submittedName>
</protein>
<name>A0A927MNK7_9ACTN</name>
<dbReference type="SUPFAM" id="SSF51905">
    <property type="entry name" value="FAD/NAD(P)-binding domain"/>
    <property type="match status" value="1"/>
</dbReference>
<keyword evidence="4" id="KW-0560">Oxidoreductase</keyword>
<dbReference type="AlphaFoldDB" id="A0A927MNK7"/>
<evidence type="ECO:0000256" key="2">
    <source>
        <dbReference type="ARBA" id="ARBA00022630"/>
    </source>
</evidence>
<dbReference type="InterPro" id="IPR023753">
    <property type="entry name" value="FAD/NAD-binding_dom"/>
</dbReference>
<keyword evidence="3" id="KW-0274">FAD</keyword>
<dbReference type="PANTHER" id="PTHR43706:SF45">
    <property type="entry name" value="NADH DEHYDROGENASE-LIKE PROTEIN RV1812C"/>
    <property type="match status" value="1"/>
</dbReference>
<evidence type="ECO:0000259" key="6">
    <source>
        <dbReference type="Pfam" id="PF07992"/>
    </source>
</evidence>
<feature type="domain" description="FAD/NAD(P)-binding" evidence="6">
    <location>
        <begin position="19"/>
        <end position="186"/>
    </location>
</feature>
<keyword evidence="2" id="KW-0285">Flavoprotein</keyword>
<accession>A0A927MNK7</accession>
<evidence type="ECO:0000313" key="7">
    <source>
        <dbReference type="EMBL" id="MBE1603996.1"/>
    </source>
</evidence>
<dbReference type="PANTHER" id="PTHR43706">
    <property type="entry name" value="NADH DEHYDROGENASE"/>
    <property type="match status" value="1"/>
</dbReference>
<proteinExistence type="inferred from homology"/>
<keyword evidence="5" id="KW-0520">NAD</keyword>
<dbReference type="InterPro" id="IPR036188">
    <property type="entry name" value="FAD/NAD-bd_sf"/>
</dbReference>
<comment type="caution">
    <text evidence="7">The sequence shown here is derived from an EMBL/GenBank/DDBJ whole genome shotgun (WGS) entry which is preliminary data.</text>
</comment>
<dbReference type="InterPro" id="IPR045024">
    <property type="entry name" value="NDH-2"/>
</dbReference>
<evidence type="ECO:0000256" key="5">
    <source>
        <dbReference type="ARBA" id="ARBA00023027"/>
    </source>
</evidence>
<gene>
    <name evidence="7" type="ORF">HEB94_000844</name>
</gene>
<dbReference type="EMBL" id="JADBEM010000001">
    <property type="protein sequence ID" value="MBE1603996.1"/>
    <property type="molecule type" value="Genomic_DNA"/>
</dbReference>
<sequence length="290" mass="31633">MLQQLQLADTTTDPEVRRARLTFLVVGAGYAGTETAAQLQRMTHKQLASFPRLSANDLRWLLVDLSPTVLPELGPRLGRYTLRLLRRRGMDIRLGTTVTAMRPGEVELSDGTVLPCHTALWTAGVTPPPIVAHLGLPVRRGQLVVDEYLKLRDHVWAAGDSAAAIDPYDRDGMDYPPTAQHAQRQGTVIARNVAASLGVGTRTTYRHRDLRLVADLGGTKAVARPFGLPLTGLPAKVVTKGYHLGAIPHRANQLRVAADWLVNLVSRPTATQLGLVQESAAQLRSEYSTK</sequence>
<organism evidence="7 8">
    <name type="scientific">Actinopolymorpha pittospori</name>
    <dbReference type="NCBI Taxonomy" id="648752"/>
    <lineage>
        <taxon>Bacteria</taxon>
        <taxon>Bacillati</taxon>
        <taxon>Actinomycetota</taxon>
        <taxon>Actinomycetes</taxon>
        <taxon>Propionibacteriales</taxon>
        <taxon>Actinopolymorphaceae</taxon>
        <taxon>Actinopolymorpha</taxon>
    </lineage>
</organism>
<keyword evidence="8" id="KW-1185">Reference proteome</keyword>
<dbReference type="Proteomes" id="UP000638648">
    <property type="component" value="Unassembled WGS sequence"/>
</dbReference>
<dbReference type="GO" id="GO:0003954">
    <property type="term" value="F:NADH dehydrogenase activity"/>
    <property type="evidence" value="ECO:0007669"/>
    <property type="project" value="InterPro"/>
</dbReference>
<evidence type="ECO:0000313" key="8">
    <source>
        <dbReference type="Proteomes" id="UP000638648"/>
    </source>
</evidence>
<comment type="similarity">
    <text evidence="1">Belongs to the NADH dehydrogenase family.</text>
</comment>
<dbReference type="Pfam" id="PF07992">
    <property type="entry name" value="Pyr_redox_2"/>
    <property type="match status" value="1"/>
</dbReference>
<reference evidence="7" key="1">
    <citation type="submission" date="2020-10" db="EMBL/GenBank/DDBJ databases">
        <title>Sequencing the genomes of 1000 actinobacteria strains.</title>
        <authorList>
            <person name="Klenk H.-P."/>
        </authorList>
    </citation>
    <scope>NUCLEOTIDE SEQUENCE</scope>
    <source>
        <strain evidence="7">DSM 45354</strain>
    </source>
</reference>